<reference evidence="2 3" key="1">
    <citation type="submission" date="2018-07" db="EMBL/GenBank/DDBJ databases">
        <title>Genomic Encyclopedia of Type Strains, Phase IV (KMG-IV): sequencing the most valuable type-strain genomes for metagenomic binning, comparative biology and taxonomic classification.</title>
        <authorList>
            <person name="Goeker M."/>
        </authorList>
    </citation>
    <scope>NUCLEOTIDE SEQUENCE [LARGE SCALE GENOMIC DNA]</scope>
    <source>
        <strain evidence="2 3">DSM 21410</strain>
    </source>
</reference>
<dbReference type="InterPro" id="IPR045916">
    <property type="entry name" value="DUF5777"/>
</dbReference>
<protein>
    <recommendedName>
        <fullName evidence="1">DUF5777 domain-containing protein</fullName>
    </recommendedName>
</protein>
<dbReference type="EMBL" id="QPJS01000002">
    <property type="protein sequence ID" value="RCX03569.1"/>
    <property type="molecule type" value="Genomic_DNA"/>
</dbReference>
<dbReference type="AlphaFoldDB" id="A0A369A2Y3"/>
<keyword evidence="3" id="KW-1185">Reference proteome</keyword>
<organism evidence="2 3">
    <name type="scientific">Schleiferia thermophila</name>
    <dbReference type="NCBI Taxonomy" id="884107"/>
    <lineage>
        <taxon>Bacteria</taxon>
        <taxon>Pseudomonadati</taxon>
        <taxon>Bacteroidota</taxon>
        <taxon>Flavobacteriia</taxon>
        <taxon>Flavobacteriales</taxon>
        <taxon>Schleiferiaceae</taxon>
        <taxon>Schleiferia</taxon>
    </lineage>
</organism>
<evidence type="ECO:0000259" key="1">
    <source>
        <dbReference type="Pfam" id="PF19089"/>
    </source>
</evidence>
<name>A0A369A2Y3_9FLAO</name>
<sequence>MRKYLVLFLLICTQWGYCQEDLFSLIEEPEMKVEEPVSATFKGTKIINNQSNEIPAKGVLQFVILHRFGSLKNDFLYNFFGLDNAQVRFSLDYSPLSWLNIGVGRASLFKMTDIWYKAPVIKQIKNGWPVGITLYGSANINGLRWPTDGLERLFTDRLIYVHQILLSHKANENFSILVAPTLVHYNLRQTASQPNSLAVLTLGGRYKLSKRVSLNAEYSPMINRNTGWDGSQSTPFTNALSIGFDIETGGHVFQLHITNSRGLSDPVFLTQTSGSWMDGEIYFGFNISRVFTVKPPKI</sequence>
<accession>A0A369A2Y3</accession>
<dbReference type="RefSeq" id="WP_037360229.1">
    <property type="nucleotide sequence ID" value="NZ_BHZF01000002.1"/>
</dbReference>
<gene>
    <name evidence="2" type="ORF">DES35_10218</name>
</gene>
<comment type="caution">
    <text evidence="2">The sequence shown here is derived from an EMBL/GenBank/DDBJ whole genome shotgun (WGS) entry which is preliminary data.</text>
</comment>
<feature type="domain" description="DUF5777" evidence="1">
    <location>
        <begin position="41"/>
        <end position="291"/>
    </location>
</feature>
<evidence type="ECO:0000313" key="2">
    <source>
        <dbReference type="EMBL" id="RCX03569.1"/>
    </source>
</evidence>
<proteinExistence type="predicted"/>
<dbReference type="Pfam" id="PF19089">
    <property type="entry name" value="DUF5777"/>
    <property type="match status" value="1"/>
</dbReference>
<evidence type="ECO:0000313" key="3">
    <source>
        <dbReference type="Proteomes" id="UP000253517"/>
    </source>
</evidence>
<dbReference type="Proteomes" id="UP000253517">
    <property type="component" value="Unassembled WGS sequence"/>
</dbReference>